<dbReference type="Proteomes" id="UP000194873">
    <property type="component" value="Unassembled WGS sequence"/>
</dbReference>
<keyword evidence="6" id="KW-1185">Reference proteome</keyword>
<evidence type="ECO:0000256" key="2">
    <source>
        <dbReference type="ARBA" id="ARBA00023125"/>
    </source>
</evidence>
<dbReference type="GO" id="GO:0043565">
    <property type="term" value="F:sequence-specific DNA binding"/>
    <property type="evidence" value="ECO:0007669"/>
    <property type="project" value="InterPro"/>
</dbReference>
<evidence type="ECO:0000313" key="5">
    <source>
        <dbReference type="EMBL" id="OUJ72730.1"/>
    </source>
</evidence>
<dbReference type="InterPro" id="IPR009057">
    <property type="entry name" value="Homeodomain-like_sf"/>
</dbReference>
<keyword evidence="1" id="KW-0805">Transcription regulation</keyword>
<accession>A0A243WBG3</accession>
<dbReference type="InterPro" id="IPR018060">
    <property type="entry name" value="HTH_AraC"/>
</dbReference>
<dbReference type="PROSITE" id="PS01124">
    <property type="entry name" value="HTH_ARAC_FAMILY_2"/>
    <property type="match status" value="1"/>
</dbReference>
<comment type="caution">
    <text evidence="5">The sequence shown here is derived from an EMBL/GenBank/DDBJ whole genome shotgun (WGS) entry which is preliminary data.</text>
</comment>
<dbReference type="Gene3D" id="1.10.10.60">
    <property type="entry name" value="Homeodomain-like"/>
    <property type="match status" value="1"/>
</dbReference>
<dbReference type="GO" id="GO:0003700">
    <property type="term" value="F:DNA-binding transcription factor activity"/>
    <property type="evidence" value="ECO:0007669"/>
    <property type="project" value="InterPro"/>
</dbReference>
<dbReference type="EMBL" id="MTSE01000009">
    <property type="protein sequence ID" value="OUJ72730.1"/>
    <property type="molecule type" value="Genomic_DNA"/>
</dbReference>
<sequence>MKPYTIQSISELHRLLELGKPEHPLISVIDFAKTKCFSEEKLRSVVYDFYCIALKKNFQGKMRYGQNSYDFDEGIMTFFSPGQVVTTDIVDDLQLAGWWLVVHPDFITSSSLGKSIKEYEFFSYAVNEALHLSEKEEQVVDFIIQTLQQEYRAGIDAFSYTIIISHIQLLLNYCQRFYNRQFLTRQVVHHTLLEKLEALLSAYLDSEQLTESGPPTVHYVAEQLAMSPNYLSSMLRSLTGQNAQQHIHYHLLEKAKAILVTSDLTVSEVAFLLGFNHLQSFTRLFKAKTNLSPLDYRKAHWLN</sequence>
<dbReference type="SUPFAM" id="SSF46689">
    <property type="entry name" value="Homeodomain-like"/>
    <property type="match status" value="1"/>
</dbReference>
<evidence type="ECO:0000256" key="1">
    <source>
        <dbReference type="ARBA" id="ARBA00023015"/>
    </source>
</evidence>
<dbReference type="PANTHER" id="PTHR43280:SF32">
    <property type="entry name" value="TRANSCRIPTIONAL REGULATORY PROTEIN"/>
    <property type="match status" value="1"/>
</dbReference>
<dbReference type="PANTHER" id="PTHR43280">
    <property type="entry name" value="ARAC-FAMILY TRANSCRIPTIONAL REGULATOR"/>
    <property type="match status" value="1"/>
</dbReference>
<organism evidence="5 6">
    <name type="scientific">Hymenobacter crusticola</name>
    <dbReference type="NCBI Taxonomy" id="1770526"/>
    <lineage>
        <taxon>Bacteria</taxon>
        <taxon>Pseudomonadati</taxon>
        <taxon>Bacteroidota</taxon>
        <taxon>Cytophagia</taxon>
        <taxon>Cytophagales</taxon>
        <taxon>Hymenobacteraceae</taxon>
        <taxon>Hymenobacter</taxon>
    </lineage>
</organism>
<gene>
    <name evidence="5" type="ORF">BXP70_17685</name>
</gene>
<proteinExistence type="predicted"/>
<dbReference type="OrthoDB" id="643086at2"/>
<feature type="domain" description="HTH araC/xylS-type" evidence="4">
    <location>
        <begin position="194"/>
        <end position="299"/>
    </location>
</feature>
<evidence type="ECO:0000256" key="3">
    <source>
        <dbReference type="ARBA" id="ARBA00023163"/>
    </source>
</evidence>
<keyword evidence="2" id="KW-0238">DNA-binding</keyword>
<evidence type="ECO:0000313" key="6">
    <source>
        <dbReference type="Proteomes" id="UP000194873"/>
    </source>
</evidence>
<dbReference type="Pfam" id="PF12833">
    <property type="entry name" value="HTH_18"/>
    <property type="match status" value="1"/>
</dbReference>
<dbReference type="SMART" id="SM00342">
    <property type="entry name" value="HTH_ARAC"/>
    <property type="match status" value="1"/>
</dbReference>
<reference evidence="5 6" key="1">
    <citation type="submission" date="2017-01" db="EMBL/GenBank/DDBJ databases">
        <title>A new Hymenobacter.</title>
        <authorList>
            <person name="Liang Y."/>
            <person name="Feng F."/>
        </authorList>
    </citation>
    <scope>NUCLEOTIDE SEQUENCE [LARGE SCALE GENOMIC DNA]</scope>
    <source>
        <strain evidence="5">MIMBbqt21</strain>
    </source>
</reference>
<dbReference type="RefSeq" id="WP_086595421.1">
    <property type="nucleotide sequence ID" value="NZ_MTSE01000009.1"/>
</dbReference>
<keyword evidence="3" id="KW-0804">Transcription</keyword>
<dbReference type="AlphaFoldDB" id="A0A243WBG3"/>
<protein>
    <submittedName>
        <fullName evidence="5">AraC family transcriptional regulator</fullName>
    </submittedName>
</protein>
<evidence type="ECO:0000259" key="4">
    <source>
        <dbReference type="PROSITE" id="PS01124"/>
    </source>
</evidence>
<name>A0A243WBG3_9BACT</name>